<dbReference type="GO" id="GO:0016240">
    <property type="term" value="P:autophagosome membrane docking"/>
    <property type="evidence" value="ECO:0007669"/>
    <property type="project" value="TreeGrafter"/>
</dbReference>
<name>A0A8S4S266_9NEOP</name>
<dbReference type="GO" id="GO:0035032">
    <property type="term" value="C:phosphatidylinositol 3-kinase complex, class III"/>
    <property type="evidence" value="ECO:0007669"/>
    <property type="project" value="TreeGrafter"/>
</dbReference>
<evidence type="ECO:0000313" key="2">
    <source>
        <dbReference type="EMBL" id="CAH2244658.1"/>
    </source>
</evidence>
<dbReference type="GO" id="GO:0043495">
    <property type="term" value="F:protein-membrane adaptor activity"/>
    <property type="evidence" value="ECO:0007669"/>
    <property type="project" value="TreeGrafter"/>
</dbReference>
<reference evidence="2" key="1">
    <citation type="submission" date="2022-03" db="EMBL/GenBank/DDBJ databases">
        <authorList>
            <person name="Lindestad O."/>
        </authorList>
    </citation>
    <scope>NUCLEOTIDE SEQUENCE</scope>
</reference>
<dbReference type="OrthoDB" id="16772at2759"/>
<dbReference type="PANTHER" id="PTHR13664:SF0">
    <property type="entry name" value="BECLIN 1-ASSOCIATED AUTOPHAGY-RELATED KEY REGULATOR"/>
    <property type="match status" value="1"/>
</dbReference>
<dbReference type="GO" id="GO:0009267">
    <property type="term" value="P:cellular response to starvation"/>
    <property type="evidence" value="ECO:0007669"/>
    <property type="project" value="TreeGrafter"/>
</dbReference>
<keyword evidence="3" id="KW-1185">Reference proteome</keyword>
<dbReference type="PANTHER" id="PTHR13664">
    <property type="entry name" value="BECLIN 1-ASSOCIATED AUTOPHAGY-RELATED KEY REGULATOR"/>
    <property type="match status" value="1"/>
</dbReference>
<comment type="caution">
    <text evidence="2">The sequence shown here is derived from an EMBL/GenBank/DDBJ whole genome shotgun (WGS) entry which is preliminary data.</text>
</comment>
<dbReference type="Pfam" id="PF10186">
    <property type="entry name" value="ATG14"/>
    <property type="match status" value="1"/>
</dbReference>
<dbReference type="GO" id="GO:0097629">
    <property type="term" value="C:extrinsic component of omegasome membrane"/>
    <property type="evidence" value="ECO:0007669"/>
    <property type="project" value="TreeGrafter"/>
</dbReference>
<protein>
    <submittedName>
        <fullName evidence="2">Jg5444 protein</fullName>
    </submittedName>
</protein>
<evidence type="ECO:0000313" key="3">
    <source>
        <dbReference type="Proteomes" id="UP000838756"/>
    </source>
</evidence>
<dbReference type="EMBL" id="CAKXAJ010025839">
    <property type="protein sequence ID" value="CAH2244658.1"/>
    <property type="molecule type" value="Genomic_DNA"/>
</dbReference>
<dbReference type="InterPro" id="IPR018791">
    <property type="entry name" value="UV_resistance/autophagy_Atg14"/>
</dbReference>
<proteinExistence type="predicted"/>
<organism evidence="2 3">
    <name type="scientific">Pararge aegeria aegeria</name>
    <dbReference type="NCBI Taxonomy" id="348720"/>
    <lineage>
        <taxon>Eukaryota</taxon>
        <taxon>Metazoa</taxon>
        <taxon>Ecdysozoa</taxon>
        <taxon>Arthropoda</taxon>
        <taxon>Hexapoda</taxon>
        <taxon>Insecta</taxon>
        <taxon>Pterygota</taxon>
        <taxon>Neoptera</taxon>
        <taxon>Endopterygota</taxon>
        <taxon>Lepidoptera</taxon>
        <taxon>Glossata</taxon>
        <taxon>Ditrysia</taxon>
        <taxon>Papilionoidea</taxon>
        <taxon>Nymphalidae</taxon>
        <taxon>Satyrinae</taxon>
        <taxon>Satyrini</taxon>
        <taxon>Parargina</taxon>
        <taxon>Pararge</taxon>
    </lineage>
</organism>
<dbReference type="GO" id="GO:0035014">
    <property type="term" value="F:phosphatidylinositol 3-kinase regulator activity"/>
    <property type="evidence" value="ECO:0007669"/>
    <property type="project" value="TreeGrafter"/>
</dbReference>
<dbReference type="GO" id="GO:0005776">
    <property type="term" value="C:autophagosome"/>
    <property type="evidence" value="ECO:0007669"/>
    <property type="project" value="TreeGrafter"/>
</dbReference>
<evidence type="ECO:0000256" key="1">
    <source>
        <dbReference type="ARBA" id="ARBA00023054"/>
    </source>
</evidence>
<dbReference type="AlphaFoldDB" id="A0A8S4S266"/>
<dbReference type="GO" id="GO:0000045">
    <property type="term" value="P:autophagosome assembly"/>
    <property type="evidence" value="ECO:0007669"/>
    <property type="project" value="TreeGrafter"/>
</dbReference>
<dbReference type="GO" id="GO:0000423">
    <property type="term" value="P:mitophagy"/>
    <property type="evidence" value="ECO:0007669"/>
    <property type="project" value="TreeGrafter"/>
</dbReference>
<dbReference type="GO" id="GO:0097632">
    <property type="term" value="C:extrinsic component of phagophore assembly site membrane"/>
    <property type="evidence" value="ECO:0007669"/>
    <property type="project" value="TreeGrafter"/>
</dbReference>
<sequence length="289" mass="33838">MASSYLTESEAPRDFRVSSTESDGHYTKCVLCYTVKRNFYCAECVRNGNFVHSSMPYSDRFSEKQMKLMRIKLNRQHVLERCEKLLAPKLKKDILLTETKQSRDKLDLLRLAIEQRRSMINLKKMELADLVAYNSELRIKLPRYQKRVSSLGRHVQLQRVELQNKVTMYNDQTQSLAALRRSRIRQLDRYIFPIYISYDSRNWLLMHNDSIEDMEFVGDDAEEEPPKRPQLHIVSPWIDIDADYSHIQAWETQNKETPMEEISSSPPPAPSLVTSAAASLASMWRGWTK</sequence>
<gene>
    <name evidence="2" type="primary">jg5444</name>
    <name evidence="2" type="ORF">PAEG_LOCUS20581</name>
</gene>
<keyword evidence="1" id="KW-0175">Coiled coil</keyword>
<dbReference type="Proteomes" id="UP000838756">
    <property type="component" value="Unassembled WGS sequence"/>
</dbReference>
<accession>A0A8S4S266</accession>